<name>A0A4Y7KS12_PAPSO</name>
<feature type="domain" description="Cyclic nucleotide-binding" evidence="12">
    <location>
        <begin position="515"/>
        <end position="583"/>
    </location>
</feature>
<sequence length="694" mass="78490">MSGQHNAERDDKPMLWDNQSTSYTSRDVELPEFTVRTRSASMSKTPYSVDSFVNENQPVFHTGPLGSGRRAPPIVHMSGPLNPYQKPDSVFLPMKNLTVPTTPNILALDYSSFKYTDEKGSPVHSHSTTNEHLMKSGQLGMCNDPYCTTCPTYKKAAQWGNSKPHSDLRELKCIVLDWRMAITIAVVRSVTDLIYAMHMILQFRLAYVAPESRVVGAGDLVDQPKKIALNYVYGYFFIDLFVVLPLPQIMILVVLPRYVGSSAANYAKNLLRATVLLQYIPRIFRCLPLLAGRSPSGFIFETAWANFVINLLMFVLAGHVVGSCWYLFGLQRVNQCLRDACDDFKNDDCKKFMDCGNGDNISSFQTYPSWVSWQKDKNATDCLDKDSKRFNYGIYGQAVKITTGRNNIVRYVYSLFWGFQQISTLAGNLVPSDFVWEVLFTMAIIALGLFLFALLIGNMQNFLIALGRRRVRQSERFSWAATQGINEEVLLGNLSEDLQIDVRRHLFKFVKKVRIFALMDDPIFDAICKKLKQKIYIPESRILYYGGPVDKLVFIVRGKLESVGADGNIAELSEGNVFGEELLALCLEQASVNRGTVSFTTIVNLDGKKIKTPGHRVISNRTVTCLTNVESFSLKVDDLEEVTAFYAAFLRKPIVQAAIRYKSPFWRGLAATRIQVAWRYRKKRLSRANKSISQ</sequence>
<dbReference type="GO" id="GO:0016020">
    <property type="term" value="C:membrane"/>
    <property type="evidence" value="ECO:0007669"/>
    <property type="project" value="UniProtKB-SubCell"/>
</dbReference>
<feature type="region of interest" description="Disordered" evidence="10">
    <location>
        <begin position="1"/>
        <end position="20"/>
    </location>
</feature>
<comment type="similarity">
    <text evidence="2">Belongs to the cyclic nucleotide-gated cation channel (TC 1.A.1.5) family.</text>
</comment>
<evidence type="ECO:0000256" key="5">
    <source>
        <dbReference type="ARBA" id="ARBA00022989"/>
    </source>
</evidence>
<evidence type="ECO:0000313" key="13">
    <source>
        <dbReference type="EMBL" id="RZC74901.1"/>
    </source>
</evidence>
<evidence type="ECO:0000256" key="2">
    <source>
        <dbReference type="ARBA" id="ARBA00010486"/>
    </source>
</evidence>
<dbReference type="GO" id="GO:0005216">
    <property type="term" value="F:monoatomic ion channel activity"/>
    <property type="evidence" value="ECO:0007669"/>
    <property type="project" value="InterPro"/>
</dbReference>
<evidence type="ECO:0000256" key="6">
    <source>
        <dbReference type="ARBA" id="ARBA00023065"/>
    </source>
</evidence>
<reference evidence="13 14" key="1">
    <citation type="journal article" date="2018" name="Science">
        <title>The opium poppy genome and morphinan production.</title>
        <authorList>
            <person name="Guo L."/>
            <person name="Winzer T."/>
            <person name="Yang X."/>
            <person name="Li Y."/>
            <person name="Ning Z."/>
            <person name="He Z."/>
            <person name="Teodor R."/>
            <person name="Lu Y."/>
            <person name="Bowser T.A."/>
            <person name="Graham I.A."/>
            <person name="Ye K."/>
        </authorList>
    </citation>
    <scope>NUCLEOTIDE SEQUENCE [LARGE SCALE GENOMIC DNA]</scope>
    <source>
        <strain evidence="14">cv. HN1</strain>
        <tissue evidence="13">Leaves</tissue>
    </source>
</reference>
<dbReference type="EMBL" id="CM010722">
    <property type="protein sequence ID" value="RZC74901.1"/>
    <property type="molecule type" value="Genomic_DNA"/>
</dbReference>
<dbReference type="Gene3D" id="2.60.120.10">
    <property type="entry name" value="Jelly Rolls"/>
    <property type="match status" value="1"/>
</dbReference>
<dbReference type="SUPFAM" id="SSF81324">
    <property type="entry name" value="Voltage-gated potassium channels"/>
    <property type="match status" value="1"/>
</dbReference>
<dbReference type="InterPro" id="IPR005821">
    <property type="entry name" value="Ion_trans_dom"/>
</dbReference>
<dbReference type="OMA" id="RNACHDS"/>
<comment type="subcellular location">
    <subcellularLocation>
        <location evidence="1">Membrane</location>
        <topology evidence="1">Multi-pass membrane protein</topology>
    </subcellularLocation>
</comment>
<evidence type="ECO:0000256" key="8">
    <source>
        <dbReference type="ARBA" id="ARBA00023286"/>
    </source>
</evidence>
<keyword evidence="6" id="KW-0406">Ion transport</keyword>
<evidence type="ECO:0000256" key="9">
    <source>
        <dbReference type="ARBA" id="ARBA00023303"/>
    </source>
</evidence>
<dbReference type="AlphaFoldDB" id="A0A4Y7KS12"/>
<dbReference type="Proteomes" id="UP000316621">
    <property type="component" value="Chromosome 8"/>
</dbReference>
<evidence type="ECO:0000256" key="7">
    <source>
        <dbReference type="ARBA" id="ARBA00023136"/>
    </source>
</evidence>
<protein>
    <recommendedName>
        <fullName evidence="12">Cyclic nucleotide-binding domain-containing protein</fullName>
    </recommendedName>
</protein>
<dbReference type="InterPro" id="IPR018490">
    <property type="entry name" value="cNMP-bd_dom_sf"/>
</dbReference>
<dbReference type="STRING" id="3469.A0A4Y7KS12"/>
<evidence type="ECO:0000256" key="3">
    <source>
        <dbReference type="ARBA" id="ARBA00022448"/>
    </source>
</evidence>
<evidence type="ECO:0000259" key="12">
    <source>
        <dbReference type="PROSITE" id="PS50042"/>
    </source>
</evidence>
<keyword evidence="5 11" id="KW-1133">Transmembrane helix</keyword>
<gene>
    <name evidence="13" type="ORF">C5167_050376</name>
</gene>
<keyword evidence="9" id="KW-0407">Ion channel</keyword>
<dbReference type="Gramene" id="RZC74901">
    <property type="protein sequence ID" value="RZC74901"/>
    <property type="gene ID" value="C5167_050376"/>
</dbReference>
<dbReference type="PANTHER" id="PTHR45651">
    <property type="entry name" value="CYCLIC NUCLEOTIDE-GATED ION CHANNEL 15-RELATED-RELATED"/>
    <property type="match status" value="1"/>
</dbReference>
<dbReference type="InterPro" id="IPR000595">
    <property type="entry name" value="cNMP-bd_dom"/>
</dbReference>
<dbReference type="CDD" id="cd00038">
    <property type="entry name" value="CAP_ED"/>
    <property type="match status" value="1"/>
</dbReference>
<keyword evidence="4 11" id="KW-0812">Transmembrane</keyword>
<feature type="transmembrane region" description="Helical" evidence="11">
    <location>
        <begin position="438"/>
        <end position="466"/>
    </location>
</feature>
<feature type="transmembrane region" description="Helical" evidence="11">
    <location>
        <begin position="303"/>
        <end position="328"/>
    </location>
</feature>
<evidence type="ECO:0000256" key="1">
    <source>
        <dbReference type="ARBA" id="ARBA00004141"/>
    </source>
</evidence>
<dbReference type="PROSITE" id="PS50042">
    <property type="entry name" value="CNMP_BINDING_3"/>
    <property type="match status" value="1"/>
</dbReference>
<organism evidence="13 14">
    <name type="scientific">Papaver somniferum</name>
    <name type="common">Opium poppy</name>
    <dbReference type="NCBI Taxonomy" id="3469"/>
    <lineage>
        <taxon>Eukaryota</taxon>
        <taxon>Viridiplantae</taxon>
        <taxon>Streptophyta</taxon>
        <taxon>Embryophyta</taxon>
        <taxon>Tracheophyta</taxon>
        <taxon>Spermatophyta</taxon>
        <taxon>Magnoliopsida</taxon>
        <taxon>Ranunculales</taxon>
        <taxon>Papaveraceae</taxon>
        <taxon>Papaveroideae</taxon>
        <taxon>Papaver</taxon>
    </lineage>
</organism>
<feature type="compositionally biased region" description="Basic and acidic residues" evidence="10">
    <location>
        <begin position="1"/>
        <end position="14"/>
    </location>
</feature>
<dbReference type="SUPFAM" id="SSF51206">
    <property type="entry name" value="cAMP-binding domain-like"/>
    <property type="match status" value="1"/>
</dbReference>
<keyword evidence="7 11" id="KW-0472">Membrane</keyword>
<evidence type="ECO:0000256" key="10">
    <source>
        <dbReference type="SAM" id="MobiDB-lite"/>
    </source>
</evidence>
<accession>A0A4Y7KS12</accession>
<proteinExistence type="inferred from homology"/>
<dbReference type="InterPro" id="IPR014710">
    <property type="entry name" value="RmlC-like_jellyroll"/>
</dbReference>
<evidence type="ECO:0000313" key="14">
    <source>
        <dbReference type="Proteomes" id="UP000316621"/>
    </source>
</evidence>
<keyword evidence="3" id="KW-0813">Transport</keyword>
<dbReference type="Pfam" id="PF00520">
    <property type="entry name" value="Ion_trans"/>
    <property type="match status" value="1"/>
</dbReference>
<keyword evidence="14" id="KW-1185">Reference proteome</keyword>
<dbReference type="Gene3D" id="1.10.287.70">
    <property type="match status" value="1"/>
</dbReference>
<feature type="transmembrane region" description="Helical" evidence="11">
    <location>
        <begin position="232"/>
        <end position="258"/>
    </location>
</feature>
<evidence type="ECO:0000256" key="4">
    <source>
        <dbReference type="ARBA" id="ARBA00022692"/>
    </source>
</evidence>
<keyword evidence="8" id="KW-1071">Ligand-gated ion channel</keyword>
<evidence type="ECO:0000256" key="11">
    <source>
        <dbReference type="SAM" id="Phobius"/>
    </source>
</evidence>
<dbReference type="PANTHER" id="PTHR45651:SF11">
    <property type="entry name" value="CYCLIC NUCLEOTIDE-GATED ION CHANNEL 20, CHLOROPLASTIC-RELATED"/>
    <property type="match status" value="1"/>
</dbReference>
<feature type="transmembrane region" description="Helical" evidence="11">
    <location>
        <begin position="408"/>
        <end position="426"/>
    </location>
</feature>